<feature type="region of interest" description="Disordered" evidence="1">
    <location>
        <begin position="1"/>
        <end position="31"/>
    </location>
</feature>
<gene>
    <name evidence="2" type="ORF">B296_00005595</name>
</gene>
<dbReference type="AlphaFoldDB" id="A0A427BBE7"/>
<organism evidence="2 3">
    <name type="scientific">Ensete ventricosum</name>
    <name type="common">Abyssinian banana</name>
    <name type="synonym">Musa ensete</name>
    <dbReference type="NCBI Taxonomy" id="4639"/>
    <lineage>
        <taxon>Eukaryota</taxon>
        <taxon>Viridiplantae</taxon>
        <taxon>Streptophyta</taxon>
        <taxon>Embryophyta</taxon>
        <taxon>Tracheophyta</taxon>
        <taxon>Spermatophyta</taxon>
        <taxon>Magnoliopsida</taxon>
        <taxon>Liliopsida</taxon>
        <taxon>Zingiberales</taxon>
        <taxon>Musaceae</taxon>
        <taxon>Ensete</taxon>
    </lineage>
</organism>
<reference evidence="2 3" key="1">
    <citation type="journal article" date="2014" name="Agronomy (Basel)">
        <title>A Draft Genome Sequence for Ensete ventricosum, the Drought-Tolerant Tree Against Hunger.</title>
        <authorList>
            <person name="Harrison J."/>
            <person name="Moore K.A."/>
            <person name="Paszkiewicz K."/>
            <person name="Jones T."/>
            <person name="Grant M."/>
            <person name="Ambacheew D."/>
            <person name="Muzemil S."/>
            <person name="Studholme D.J."/>
        </authorList>
    </citation>
    <scope>NUCLEOTIDE SEQUENCE [LARGE SCALE GENOMIC DNA]</scope>
</reference>
<evidence type="ECO:0000256" key="1">
    <source>
        <dbReference type="SAM" id="MobiDB-lite"/>
    </source>
</evidence>
<sequence length="133" mass="14544">MAFSKNPGRKRSPRIVPPEQVRSANFPDDSKVEEASNLFTAPQKQPGEGKRAAGIDGNVRWRAGGCEEGKLLDVLHRGSGSPYREQQDYTMIQKGIHRIIPYRPPSSSARRGPPCECGTPLGDRGGPTRLVAH</sequence>
<feature type="region of interest" description="Disordered" evidence="1">
    <location>
        <begin position="101"/>
        <end position="133"/>
    </location>
</feature>
<evidence type="ECO:0000313" key="3">
    <source>
        <dbReference type="Proteomes" id="UP000287651"/>
    </source>
</evidence>
<accession>A0A427BBE7</accession>
<dbReference type="EMBL" id="AMZH03000068">
    <property type="protein sequence ID" value="RRT85743.1"/>
    <property type="molecule type" value="Genomic_DNA"/>
</dbReference>
<protein>
    <submittedName>
        <fullName evidence="2">Uncharacterized protein</fullName>
    </submittedName>
</protein>
<feature type="compositionally biased region" description="Low complexity" evidence="1">
    <location>
        <begin position="101"/>
        <end position="114"/>
    </location>
</feature>
<comment type="caution">
    <text evidence="2">The sequence shown here is derived from an EMBL/GenBank/DDBJ whole genome shotgun (WGS) entry which is preliminary data.</text>
</comment>
<name>A0A427BBE7_ENSVE</name>
<dbReference type="Proteomes" id="UP000287651">
    <property type="component" value="Unassembled WGS sequence"/>
</dbReference>
<proteinExistence type="predicted"/>
<evidence type="ECO:0000313" key="2">
    <source>
        <dbReference type="EMBL" id="RRT85743.1"/>
    </source>
</evidence>